<dbReference type="InterPro" id="IPR029480">
    <property type="entry name" value="Transpos_assoc"/>
</dbReference>
<sequence length="347" mass="40853">MYDRLDGQGAINTRLITGVNNFILFACSQQNCMSGNNIRCPCKKYRNIKYKDVEMVRYHLLNDGFVKDYFVWKHQGEADLIGEIFFGNDLINDAQLELGYDNPYRQIILDAAGPNFNHGYNIIESGPSHLYEPLIEEEHETLMEEEPNLEYQKFYQLLHSADVKLYLGSSLSQLAVISRMLNIKMENNMSRRGFNQMMQLFKETLSKDNQLVDSYYQTKKLVRSLGLPVEKIDCCELGCMLYWEDHEHLTSYKFCVKERYKRRVDSRKRKLVPYKKMYYFPLIPRLKRLYASHTTAANITWHHEHIKEDGVMCHPSDSEAWKNFTESHPFFIDEPRNVRLGLCTDGF</sequence>
<dbReference type="PANTHER" id="PTHR10775">
    <property type="entry name" value="OS08G0208400 PROTEIN"/>
    <property type="match status" value="1"/>
</dbReference>
<gene>
    <name evidence="2" type="ORF">CQW23_07475</name>
</gene>
<feature type="domain" description="Transposase-associated" evidence="1">
    <location>
        <begin position="10"/>
        <end position="77"/>
    </location>
</feature>
<dbReference type="OrthoDB" id="1259016at2759"/>
<dbReference type="Proteomes" id="UP000224567">
    <property type="component" value="Unassembled WGS sequence"/>
</dbReference>
<keyword evidence="3" id="KW-1185">Reference proteome</keyword>
<dbReference type="AlphaFoldDB" id="A0A2G2X6C5"/>
<reference evidence="3" key="2">
    <citation type="journal article" date="2017" name="J. Anim. Genet.">
        <title>Multiple reference genome sequences of hot pepper reveal the massive evolution of plant disease resistance genes by retroduplication.</title>
        <authorList>
            <person name="Kim S."/>
            <person name="Park J."/>
            <person name="Yeom S.-I."/>
            <person name="Kim Y.-M."/>
            <person name="Seo E."/>
            <person name="Kim K.-T."/>
            <person name="Kim M.-S."/>
            <person name="Lee J.M."/>
            <person name="Cheong K."/>
            <person name="Shin H.-S."/>
            <person name="Kim S.-B."/>
            <person name="Han K."/>
            <person name="Lee J."/>
            <person name="Park M."/>
            <person name="Lee H.-A."/>
            <person name="Lee H.-Y."/>
            <person name="Lee Y."/>
            <person name="Oh S."/>
            <person name="Lee J.H."/>
            <person name="Choi E."/>
            <person name="Choi E."/>
            <person name="Lee S.E."/>
            <person name="Jeon J."/>
            <person name="Kim H."/>
            <person name="Choi G."/>
            <person name="Song H."/>
            <person name="Lee J."/>
            <person name="Lee S.-C."/>
            <person name="Kwon J.-K."/>
            <person name="Lee H.-Y."/>
            <person name="Koo N."/>
            <person name="Hong Y."/>
            <person name="Kim R.W."/>
            <person name="Kang W.-H."/>
            <person name="Huh J.H."/>
            <person name="Kang B.-C."/>
            <person name="Yang T.-J."/>
            <person name="Lee Y.-H."/>
            <person name="Bennetzen J.L."/>
            <person name="Choi D."/>
        </authorList>
    </citation>
    <scope>NUCLEOTIDE SEQUENCE [LARGE SCALE GENOMIC DNA]</scope>
    <source>
        <strain evidence="3">cv. PBC81</strain>
    </source>
</reference>
<evidence type="ECO:0000259" key="1">
    <source>
        <dbReference type="Pfam" id="PF13963"/>
    </source>
</evidence>
<dbReference type="Pfam" id="PF13963">
    <property type="entry name" value="Transpos_assoc"/>
    <property type="match status" value="1"/>
</dbReference>
<protein>
    <recommendedName>
        <fullName evidence="1">Transposase-associated domain-containing protein</fullName>
    </recommendedName>
</protein>
<evidence type="ECO:0000313" key="3">
    <source>
        <dbReference type="Proteomes" id="UP000224567"/>
    </source>
</evidence>
<dbReference type="PANTHER" id="PTHR10775:SF187">
    <property type="entry name" value="TRANSPOSASE-ASSOCIATED DOMAIN-CONTAINING PROTEIN"/>
    <property type="match status" value="1"/>
</dbReference>
<reference evidence="2 3" key="1">
    <citation type="journal article" date="2017" name="Genome Biol.">
        <title>New reference genome sequences of hot pepper reveal the massive evolution of plant disease-resistance genes by retroduplication.</title>
        <authorList>
            <person name="Kim S."/>
            <person name="Park J."/>
            <person name="Yeom S.I."/>
            <person name="Kim Y.M."/>
            <person name="Seo E."/>
            <person name="Kim K.T."/>
            <person name="Kim M.S."/>
            <person name="Lee J.M."/>
            <person name="Cheong K."/>
            <person name="Shin H.S."/>
            <person name="Kim S.B."/>
            <person name="Han K."/>
            <person name="Lee J."/>
            <person name="Park M."/>
            <person name="Lee H.A."/>
            <person name="Lee H.Y."/>
            <person name="Lee Y."/>
            <person name="Oh S."/>
            <person name="Lee J.H."/>
            <person name="Choi E."/>
            <person name="Choi E."/>
            <person name="Lee S.E."/>
            <person name="Jeon J."/>
            <person name="Kim H."/>
            <person name="Choi G."/>
            <person name="Song H."/>
            <person name="Lee J."/>
            <person name="Lee S.C."/>
            <person name="Kwon J.K."/>
            <person name="Lee H.Y."/>
            <person name="Koo N."/>
            <person name="Hong Y."/>
            <person name="Kim R.W."/>
            <person name="Kang W.H."/>
            <person name="Huh J.H."/>
            <person name="Kang B.C."/>
            <person name="Yang T.J."/>
            <person name="Lee Y.H."/>
            <person name="Bennetzen J.L."/>
            <person name="Choi D."/>
        </authorList>
    </citation>
    <scope>NUCLEOTIDE SEQUENCE [LARGE SCALE GENOMIC DNA]</scope>
    <source>
        <strain evidence="3">cv. PBC81</strain>
    </source>
</reference>
<accession>A0A2G2X6C5</accession>
<proteinExistence type="predicted"/>
<dbReference type="STRING" id="33114.A0A2G2X6C5"/>
<dbReference type="EMBL" id="MLFT02000003">
    <property type="protein sequence ID" value="PHT53013.1"/>
    <property type="molecule type" value="Genomic_DNA"/>
</dbReference>
<organism evidence="2 3">
    <name type="scientific">Capsicum baccatum</name>
    <name type="common">Peruvian pepper</name>
    <dbReference type="NCBI Taxonomy" id="33114"/>
    <lineage>
        <taxon>Eukaryota</taxon>
        <taxon>Viridiplantae</taxon>
        <taxon>Streptophyta</taxon>
        <taxon>Embryophyta</taxon>
        <taxon>Tracheophyta</taxon>
        <taxon>Spermatophyta</taxon>
        <taxon>Magnoliopsida</taxon>
        <taxon>eudicotyledons</taxon>
        <taxon>Gunneridae</taxon>
        <taxon>Pentapetalae</taxon>
        <taxon>asterids</taxon>
        <taxon>lamiids</taxon>
        <taxon>Solanales</taxon>
        <taxon>Solanaceae</taxon>
        <taxon>Solanoideae</taxon>
        <taxon>Capsiceae</taxon>
        <taxon>Capsicum</taxon>
    </lineage>
</organism>
<dbReference type="InterPro" id="IPR004242">
    <property type="entry name" value="Transposase_21"/>
</dbReference>
<dbReference type="PROSITE" id="PS51257">
    <property type="entry name" value="PROKAR_LIPOPROTEIN"/>
    <property type="match status" value="1"/>
</dbReference>
<dbReference type="Pfam" id="PF02992">
    <property type="entry name" value="Transposase_21"/>
    <property type="match status" value="1"/>
</dbReference>
<evidence type="ECO:0000313" key="2">
    <source>
        <dbReference type="EMBL" id="PHT53013.1"/>
    </source>
</evidence>
<name>A0A2G2X6C5_CAPBA</name>
<comment type="caution">
    <text evidence="2">The sequence shown here is derived from an EMBL/GenBank/DDBJ whole genome shotgun (WGS) entry which is preliminary data.</text>
</comment>